<feature type="region of interest" description="Disordered" evidence="1">
    <location>
        <begin position="51"/>
        <end position="133"/>
    </location>
</feature>
<feature type="compositionally biased region" description="Low complexity" evidence="1">
    <location>
        <begin position="95"/>
        <end position="109"/>
    </location>
</feature>
<organism evidence="3 4">
    <name type="scientific">Actinomadura decatromicini</name>
    <dbReference type="NCBI Taxonomy" id="2604572"/>
    <lineage>
        <taxon>Bacteria</taxon>
        <taxon>Bacillati</taxon>
        <taxon>Actinomycetota</taxon>
        <taxon>Actinomycetes</taxon>
        <taxon>Streptosporangiales</taxon>
        <taxon>Thermomonosporaceae</taxon>
        <taxon>Actinomadura</taxon>
    </lineage>
</organism>
<feature type="region of interest" description="Disordered" evidence="1">
    <location>
        <begin position="1"/>
        <end position="32"/>
    </location>
</feature>
<dbReference type="EMBL" id="VSRQ01000003">
    <property type="protein sequence ID" value="TYK49443.1"/>
    <property type="molecule type" value="Genomic_DNA"/>
</dbReference>
<dbReference type="RefSeq" id="WP_148760191.1">
    <property type="nucleotide sequence ID" value="NZ_VSRQ01000003.1"/>
</dbReference>
<keyword evidence="4" id="KW-1185">Reference proteome</keyword>
<dbReference type="Proteomes" id="UP000323505">
    <property type="component" value="Unassembled WGS sequence"/>
</dbReference>
<feature type="transmembrane region" description="Helical" evidence="2">
    <location>
        <begin position="31"/>
        <end position="52"/>
    </location>
</feature>
<accession>A0A5D3FMI7</accession>
<sequence>MTGRHRGQPKDRPAADEVDEADERSSRGRRIGIVAGAFVVPVVVASVVAFGLRDEPARERPEAAASGQRTTASPATPAGEPTYGEYVPPDAEPQAATKAPRRAPAPVTTPRKRKPAQQSPGSRTRRPCPPGWDDVWWLHRWCERNGYRGR</sequence>
<comment type="caution">
    <text evidence="3">The sequence shown here is derived from an EMBL/GenBank/DDBJ whole genome shotgun (WGS) entry which is preliminary data.</text>
</comment>
<keyword evidence="2" id="KW-1133">Transmembrane helix</keyword>
<name>A0A5D3FMI7_9ACTN</name>
<protein>
    <submittedName>
        <fullName evidence="3">Uncharacterized protein</fullName>
    </submittedName>
</protein>
<reference evidence="3 4" key="1">
    <citation type="submission" date="2019-08" db="EMBL/GenBank/DDBJ databases">
        <title>Actinomadura sp. nov. CYP1-5 isolated from mountain soil.</title>
        <authorList>
            <person name="Songsumanus A."/>
            <person name="Kuncharoen N."/>
            <person name="Kudo T."/>
            <person name="Yuki M."/>
            <person name="Igarashi Y."/>
            <person name="Tanasupawat S."/>
        </authorList>
    </citation>
    <scope>NUCLEOTIDE SEQUENCE [LARGE SCALE GENOMIC DNA]</scope>
    <source>
        <strain evidence="3 4">CYP1-5</strain>
    </source>
</reference>
<evidence type="ECO:0000313" key="4">
    <source>
        <dbReference type="Proteomes" id="UP000323505"/>
    </source>
</evidence>
<proteinExistence type="predicted"/>
<evidence type="ECO:0000256" key="1">
    <source>
        <dbReference type="SAM" id="MobiDB-lite"/>
    </source>
</evidence>
<feature type="compositionally biased region" description="Basic and acidic residues" evidence="1">
    <location>
        <begin position="52"/>
        <end position="62"/>
    </location>
</feature>
<evidence type="ECO:0000313" key="3">
    <source>
        <dbReference type="EMBL" id="TYK49443.1"/>
    </source>
</evidence>
<dbReference type="AlphaFoldDB" id="A0A5D3FMI7"/>
<evidence type="ECO:0000256" key="2">
    <source>
        <dbReference type="SAM" id="Phobius"/>
    </source>
</evidence>
<keyword evidence="2" id="KW-0472">Membrane</keyword>
<gene>
    <name evidence="3" type="ORF">FXF68_16965</name>
</gene>
<keyword evidence="2" id="KW-0812">Transmembrane</keyword>